<dbReference type="InterPro" id="IPR011990">
    <property type="entry name" value="TPR-like_helical_dom_sf"/>
</dbReference>
<dbReference type="Pfam" id="PF12895">
    <property type="entry name" value="ANAPC3"/>
    <property type="match status" value="1"/>
</dbReference>
<comment type="caution">
    <text evidence="2">The sequence shown here is derived from an EMBL/GenBank/DDBJ whole genome shotgun (WGS) entry which is preliminary data.</text>
</comment>
<reference evidence="2" key="1">
    <citation type="submission" date="2020-10" db="EMBL/GenBank/DDBJ databases">
        <title>Genomic Encyclopedia of Type Strains, Phase IV (KMG-IV): sequencing the most valuable type-strain genomes for metagenomic binning, comparative biology and taxonomic classification.</title>
        <authorList>
            <person name="Goeker M."/>
        </authorList>
    </citation>
    <scope>NUCLEOTIDE SEQUENCE</scope>
    <source>
        <strain evidence="2">DSM 13886</strain>
    </source>
</reference>
<protein>
    <submittedName>
        <fullName evidence="2">Tetratricopeptide (TPR) repeat protein</fullName>
    </submittedName>
</protein>
<feature type="repeat" description="TPR" evidence="1">
    <location>
        <begin position="69"/>
        <end position="102"/>
    </location>
</feature>
<dbReference type="InterPro" id="IPR019734">
    <property type="entry name" value="TPR_rpt"/>
</dbReference>
<name>A0A927R5K2_9BACL</name>
<dbReference type="EMBL" id="JADBEL010000004">
    <property type="protein sequence ID" value="MBE1553994.1"/>
    <property type="molecule type" value="Genomic_DNA"/>
</dbReference>
<keyword evidence="3" id="KW-1185">Reference proteome</keyword>
<dbReference type="AlphaFoldDB" id="A0A927R5K2"/>
<evidence type="ECO:0000256" key="1">
    <source>
        <dbReference type="PROSITE-ProRule" id="PRU00339"/>
    </source>
</evidence>
<dbReference type="Pfam" id="PF18977">
    <property type="entry name" value="DUF5713"/>
    <property type="match status" value="1"/>
</dbReference>
<proteinExistence type="predicted"/>
<sequence length="258" mass="30289">MEKDTFAQLIIWHQEDEHEKIVDRIMEIPQLDRDYDTVSLLARALNNLERYDEALQQLLAISKLGENDPLWHFRVGYSYYYLEQYEEALREFEITDKLDPEDRDTLTLLDWSRGKVERNNKKLKQSAALKVLNEQTTDNEASEVPFVLSVRDNDSASFEYLKDMYIDGYYPNFLVDKVKAELVKVVEFLEQGNQDVEEIQSKLDFAIHAINDLAVEFDENDSEIETVARESIAQTVEDILAFFGIEIDTEEAIRERDW</sequence>
<dbReference type="InterPro" id="IPR043767">
    <property type="entry name" value="DUF5713"/>
</dbReference>
<organism evidence="2 3">
    <name type="scientific">Sporosarcina limicola</name>
    <dbReference type="NCBI Taxonomy" id="34101"/>
    <lineage>
        <taxon>Bacteria</taxon>
        <taxon>Bacillati</taxon>
        <taxon>Bacillota</taxon>
        <taxon>Bacilli</taxon>
        <taxon>Bacillales</taxon>
        <taxon>Caryophanaceae</taxon>
        <taxon>Sporosarcina</taxon>
    </lineage>
</organism>
<dbReference type="Gene3D" id="1.25.40.10">
    <property type="entry name" value="Tetratricopeptide repeat domain"/>
    <property type="match status" value="1"/>
</dbReference>
<evidence type="ECO:0000313" key="3">
    <source>
        <dbReference type="Proteomes" id="UP000658225"/>
    </source>
</evidence>
<dbReference type="SUPFAM" id="SSF48452">
    <property type="entry name" value="TPR-like"/>
    <property type="match status" value="1"/>
</dbReference>
<dbReference type="Proteomes" id="UP000658225">
    <property type="component" value="Unassembled WGS sequence"/>
</dbReference>
<keyword evidence="1" id="KW-0802">TPR repeat</keyword>
<gene>
    <name evidence="2" type="ORF">H4683_001069</name>
</gene>
<evidence type="ECO:0000313" key="2">
    <source>
        <dbReference type="EMBL" id="MBE1553994.1"/>
    </source>
</evidence>
<accession>A0A927R5K2</accession>
<dbReference type="PROSITE" id="PS50005">
    <property type="entry name" value="TPR"/>
    <property type="match status" value="1"/>
</dbReference>